<dbReference type="VEuPathDB" id="FungiDB:PSTT_08237"/>
<evidence type="ECO:0000313" key="2">
    <source>
        <dbReference type="EMBL" id="POW09723.1"/>
    </source>
</evidence>
<dbReference type="AlphaFoldDB" id="A0A2S4VJK5"/>
<dbReference type="VEuPathDB" id="FungiDB:PSHT_09006"/>
<evidence type="ECO:0000313" key="3">
    <source>
        <dbReference type="Proteomes" id="UP000238274"/>
    </source>
</evidence>
<keyword evidence="3" id="KW-1185">Reference proteome</keyword>
<gene>
    <name evidence="2" type="ORF">PSHT_09006</name>
</gene>
<sequence>MKKAQSYDLDGSQSQDDPHKIIQASRKRKNIMHEGSDQPRKKPNLPIDLNERPTMSISFHNLMPERKRFDEHPLVGLYVDEYLKE</sequence>
<reference evidence="3" key="2">
    <citation type="journal article" date="2018" name="BMC Genomics">
        <title>Genomic insights into host adaptation between the wheat stripe rust pathogen (Puccinia striiformis f. sp. tritici) and the barley stripe rust pathogen (Puccinia striiformis f. sp. hordei).</title>
        <authorList>
            <person name="Xia C."/>
            <person name="Wang M."/>
            <person name="Yin C."/>
            <person name="Cornejo O.E."/>
            <person name="Hulbert S.H."/>
            <person name="Chen X."/>
        </authorList>
    </citation>
    <scope>NUCLEOTIDE SEQUENCE [LARGE SCALE GENOMIC DNA]</scope>
    <source>
        <strain evidence="3">93TX-2</strain>
    </source>
</reference>
<dbReference type="EMBL" id="PKSM01000125">
    <property type="protein sequence ID" value="POW09723.1"/>
    <property type="molecule type" value="Genomic_DNA"/>
</dbReference>
<proteinExistence type="predicted"/>
<reference evidence="3" key="3">
    <citation type="journal article" date="2018" name="Mol. Plant Microbe Interact.">
        <title>Genome sequence resources for the wheat stripe rust pathogen (Puccinia striiformis f. sp. tritici) and the barley stripe rust pathogen (Puccinia striiformis f. sp. hordei).</title>
        <authorList>
            <person name="Xia C."/>
            <person name="Wang M."/>
            <person name="Yin C."/>
            <person name="Cornejo O.E."/>
            <person name="Hulbert S.H."/>
            <person name="Chen X."/>
        </authorList>
    </citation>
    <scope>NUCLEOTIDE SEQUENCE [LARGE SCALE GENOMIC DNA]</scope>
    <source>
        <strain evidence="3">93TX-2</strain>
    </source>
</reference>
<protein>
    <submittedName>
        <fullName evidence="2">Uncharacterized protein</fullName>
    </submittedName>
</protein>
<organism evidence="2 3">
    <name type="scientific">Puccinia striiformis</name>
    <dbReference type="NCBI Taxonomy" id="27350"/>
    <lineage>
        <taxon>Eukaryota</taxon>
        <taxon>Fungi</taxon>
        <taxon>Dikarya</taxon>
        <taxon>Basidiomycota</taxon>
        <taxon>Pucciniomycotina</taxon>
        <taxon>Pucciniomycetes</taxon>
        <taxon>Pucciniales</taxon>
        <taxon>Pucciniaceae</taxon>
        <taxon>Puccinia</taxon>
    </lineage>
</organism>
<name>A0A2S4VJK5_9BASI</name>
<reference evidence="2 3" key="1">
    <citation type="submission" date="2017-12" db="EMBL/GenBank/DDBJ databases">
        <title>Gene loss provides genomic basis for host adaptation in cereal stripe rust fungi.</title>
        <authorList>
            <person name="Xia C."/>
        </authorList>
    </citation>
    <scope>NUCLEOTIDE SEQUENCE [LARGE SCALE GENOMIC DNA]</scope>
    <source>
        <strain evidence="2 3">93TX-2</strain>
    </source>
</reference>
<accession>A0A2S4VJK5</accession>
<comment type="caution">
    <text evidence="2">The sequence shown here is derived from an EMBL/GenBank/DDBJ whole genome shotgun (WGS) entry which is preliminary data.</text>
</comment>
<dbReference type="Proteomes" id="UP000238274">
    <property type="component" value="Unassembled WGS sequence"/>
</dbReference>
<feature type="region of interest" description="Disordered" evidence="1">
    <location>
        <begin position="1"/>
        <end position="52"/>
    </location>
</feature>
<feature type="compositionally biased region" description="Basic and acidic residues" evidence="1">
    <location>
        <begin position="31"/>
        <end position="40"/>
    </location>
</feature>
<evidence type="ECO:0000256" key="1">
    <source>
        <dbReference type="SAM" id="MobiDB-lite"/>
    </source>
</evidence>